<gene>
    <name evidence="1" type="ORF">BDP27DRAFT_1335197</name>
</gene>
<sequence length="133" mass="14925">MVTENLSQTTHMMIRPVDTDVFTDKFQIEGRLDPEATGVFRHLTLRINFMLNNTDVDVPSFFSVGADKTPPEYTLETTWFSIDQFEGFPKIIGHFGRGNLYVKTDKGVIIEGVIFGGPCEEQAFIASGVWISS</sequence>
<dbReference type="EMBL" id="JADNRY010000147">
    <property type="protein sequence ID" value="KAF9063417.1"/>
    <property type="molecule type" value="Genomic_DNA"/>
</dbReference>
<protein>
    <submittedName>
        <fullName evidence="1">Uncharacterized protein</fullName>
    </submittedName>
</protein>
<dbReference type="Proteomes" id="UP000772434">
    <property type="component" value="Unassembled WGS sequence"/>
</dbReference>
<proteinExistence type="predicted"/>
<evidence type="ECO:0000313" key="1">
    <source>
        <dbReference type="EMBL" id="KAF9063417.1"/>
    </source>
</evidence>
<evidence type="ECO:0000313" key="2">
    <source>
        <dbReference type="Proteomes" id="UP000772434"/>
    </source>
</evidence>
<organism evidence="1 2">
    <name type="scientific">Rhodocollybia butyracea</name>
    <dbReference type="NCBI Taxonomy" id="206335"/>
    <lineage>
        <taxon>Eukaryota</taxon>
        <taxon>Fungi</taxon>
        <taxon>Dikarya</taxon>
        <taxon>Basidiomycota</taxon>
        <taxon>Agaricomycotina</taxon>
        <taxon>Agaricomycetes</taxon>
        <taxon>Agaricomycetidae</taxon>
        <taxon>Agaricales</taxon>
        <taxon>Marasmiineae</taxon>
        <taxon>Omphalotaceae</taxon>
        <taxon>Rhodocollybia</taxon>
    </lineage>
</organism>
<reference evidence="1" key="1">
    <citation type="submission" date="2020-11" db="EMBL/GenBank/DDBJ databases">
        <authorList>
            <consortium name="DOE Joint Genome Institute"/>
            <person name="Ahrendt S."/>
            <person name="Riley R."/>
            <person name="Andreopoulos W."/>
            <person name="Labutti K."/>
            <person name="Pangilinan J."/>
            <person name="Ruiz-Duenas F.J."/>
            <person name="Barrasa J.M."/>
            <person name="Sanchez-Garcia M."/>
            <person name="Camarero S."/>
            <person name="Miyauchi S."/>
            <person name="Serrano A."/>
            <person name="Linde D."/>
            <person name="Babiker R."/>
            <person name="Drula E."/>
            <person name="Ayuso-Fernandez I."/>
            <person name="Pacheco R."/>
            <person name="Padilla G."/>
            <person name="Ferreira P."/>
            <person name="Barriuso J."/>
            <person name="Kellner H."/>
            <person name="Castanera R."/>
            <person name="Alfaro M."/>
            <person name="Ramirez L."/>
            <person name="Pisabarro A.G."/>
            <person name="Kuo A."/>
            <person name="Tritt A."/>
            <person name="Lipzen A."/>
            <person name="He G."/>
            <person name="Yan M."/>
            <person name="Ng V."/>
            <person name="Cullen D."/>
            <person name="Martin F."/>
            <person name="Rosso M.-N."/>
            <person name="Henrissat B."/>
            <person name="Hibbett D."/>
            <person name="Martinez A.T."/>
            <person name="Grigoriev I.V."/>
        </authorList>
    </citation>
    <scope>NUCLEOTIDE SEQUENCE</scope>
    <source>
        <strain evidence="1">AH 40177</strain>
    </source>
</reference>
<dbReference type="OrthoDB" id="2879353at2759"/>
<name>A0A9P5PIU2_9AGAR</name>
<dbReference type="AlphaFoldDB" id="A0A9P5PIU2"/>
<accession>A0A9P5PIU2</accession>
<comment type="caution">
    <text evidence="1">The sequence shown here is derived from an EMBL/GenBank/DDBJ whole genome shotgun (WGS) entry which is preliminary data.</text>
</comment>
<keyword evidence="2" id="KW-1185">Reference proteome</keyword>